<evidence type="ECO:0000313" key="2">
    <source>
        <dbReference type="EMBL" id="THU92616.1"/>
    </source>
</evidence>
<dbReference type="AlphaFoldDB" id="A0A4S8LSW8"/>
<proteinExistence type="predicted"/>
<sequence>MSNYGRRRPSDRTGLTREIFSMMYGRVTANSSSSAPDLWFRDSATPNSKKGSRRKGEEKKDKEKRTAQFKPKCSLATQTDLYKPKSQFSRFYSHCEATSRNIKIMQYGIHWKDILDGTPL</sequence>
<dbReference type="EMBL" id="ML179273">
    <property type="protein sequence ID" value="THU92616.1"/>
    <property type="molecule type" value="Genomic_DNA"/>
</dbReference>
<protein>
    <submittedName>
        <fullName evidence="2">Uncharacterized protein</fullName>
    </submittedName>
</protein>
<evidence type="ECO:0000256" key="1">
    <source>
        <dbReference type="SAM" id="MobiDB-lite"/>
    </source>
</evidence>
<gene>
    <name evidence="2" type="ORF">K435DRAFT_840526</name>
</gene>
<accession>A0A4S8LSW8</accession>
<name>A0A4S8LSW8_DENBC</name>
<organism evidence="2 3">
    <name type="scientific">Dendrothele bispora (strain CBS 962.96)</name>
    <dbReference type="NCBI Taxonomy" id="1314807"/>
    <lineage>
        <taxon>Eukaryota</taxon>
        <taxon>Fungi</taxon>
        <taxon>Dikarya</taxon>
        <taxon>Basidiomycota</taxon>
        <taxon>Agaricomycotina</taxon>
        <taxon>Agaricomycetes</taxon>
        <taxon>Agaricomycetidae</taxon>
        <taxon>Agaricales</taxon>
        <taxon>Agaricales incertae sedis</taxon>
        <taxon>Dendrothele</taxon>
    </lineage>
</organism>
<dbReference type="Proteomes" id="UP000297245">
    <property type="component" value="Unassembled WGS sequence"/>
</dbReference>
<feature type="region of interest" description="Disordered" evidence="1">
    <location>
        <begin position="29"/>
        <end position="68"/>
    </location>
</feature>
<evidence type="ECO:0000313" key="3">
    <source>
        <dbReference type="Proteomes" id="UP000297245"/>
    </source>
</evidence>
<keyword evidence="3" id="KW-1185">Reference proteome</keyword>
<feature type="compositionally biased region" description="Basic and acidic residues" evidence="1">
    <location>
        <begin position="54"/>
        <end position="66"/>
    </location>
</feature>
<reference evidence="2 3" key="1">
    <citation type="journal article" date="2019" name="Nat. Ecol. Evol.">
        <title>Megaphylogeny resolves global patterns of mushroom evolution.</title>
        <authorList>
            <person name="Varga T."/>
            <person name="Krizsan K."/>
            <person name="Foldi C."/>
            <person name="Dima B."/>
            <person name="Sanchez-Garcia M."/>
            <person name="Sanchez-Ramirez S."/>
            <person name="Szollosi G.J."/>
            <person name="Szarkandi J.G."/>
            <person name="Papp V."/>
            <person name="Albert L."/>
            <person name="Andreopoulos W."/>
            <person name="Angelini C."/>
            <person name="Antonin V."/>
            <person name="Barry K.W."/>
            <person name="Bougher N.L."/>
            <person name="Buchanan P."/>
            <person name="Buyck B."/>
            <person name="Bense V."/>
            <person name="Catcheside P."/>
            <person name="Chovatia M."/>
            <person name="Cooper J."/>
            <person name="Damon W."/>
            <person name="Desjardin D."/>
            <person name="Finy P."/>
            <person name="Geml J."/>
            <person name="Haridas S."/>
            <person name="Hughes K."/>
            <person name="Justo A."/>
            <person name="Karasinski D."/>
            <person name="Kautmanova I."/>
            <person name="Kiss B."/>
            <person name="Kocsube S."/>
            <person name="Kotiranta H."/>
            <person name="LaButti K.M."/>
            <person name="Lechner B.E."/>
            <person name="Liimatainen K."/>
            <person name="Lipzen A."/>
            <person name="Lukacs Z."/>
            <person name="Mihaltcheva S."/>
            <person name="Morgado L.N."/>
            <person name="Niskanen T."/>
            <person name="Noordeloos M.E."/>
            <person name="Ohm R.A."/>
            <person name="Ortiz-Santana B."/>
            <person name="Ovrebo C."/>
            <person name="Racz N."/>
            <person name="Riley R."/>
            <person name="Savchenko A."/>
            <person name="Shiryaev A."/>
            <person name="Soop K."/>
            <person name="Spirin V."/>
            <person name="Szebenyi C."/>
            <person name="Tomsovsky M."/>
            <person name="Tulloss R.E."/>
            <person name="Uehling J."/>
            <person name="Grigoriev I.V."/>
            <person name="Vagvolgyi C."/>
            <person name="Papp T."/>
            <person name="Martin F.M."/>
            <person name="Miettinen O."/>
            <person name="Hibbett D.S."/>
            <person name="Nagy L.G."/>
        </authorList>
    </citation>
    <scope>NUCLEOTIDE SEQUENCE [LARGE SCALE GENOMIC DNA]</scope>
    <source>
        <strain evidence="2 3">CBS 962.96</strain>
    </source>
</reference>